<sequence length="842" mass="91839">MTGIRKKQEVSERAFVKDMPEGLARALLPEPWLPKERADIQPVALPERKLTPSGRARELLSGSQRLLIAALNREIGRGIFFLLFPVFMGLGAVVYFTLSYEPEWLPILSAVVAVCLIRFLFRKYFLISQAVTLVLAVLLGIVAGKFETERRSTQLLGSEVATRITGRVVGLEYRDNGSWRVTLDLLETQRPKLRYSPQRIRITARDIPAKTEIGSGLTGFARLRVPSGPVRPGNYDFAFHAYFGGIGANGFFLGTPKIADVPAPNEILAKISGAIAQLRVHVSERIAEVLSGEDGSVAAALIAGERAGISEETNEDLRKAGLAHILSISGLHMVLAAGVVMMSLRSLFALAPSFSARYPVKKIAAFLSLLSCTFYLAMSGADVAAQRSYVMIVVMLCALLADRAAISMRNLAIASVAMIAISPHEILGPSFQMSFSATAGLITAFAWWSDRKSRAQTAIENRRAAPRGMVSKMLIPAVATGATSLVAGVASGIFAAYHFNNTAPFGLVGNVLALPVISILVMPFAVLSLLLMPLHLDWLPLQIMGFGVLLVRHIASFVASFSPDGNPGVMPAITLILWTVALVIAVVFTTRMRWLALPFVIIGLAVFIKTPLPDILVSEDAKFVAVRLPDGNFAVNRSRPPKFTAQNWQTAYLINEFIPPQVVKKQRPVSAEEAFVCEEGVCTIPLRDGRMLSYTADEEMKDAACNIGDIVILAIAGKELSCKRSSVLMIDRQELALKGTLELRLGHKLPSASASVTKSDEVGIAQESKIFRFAPSKTTNLADYTDQLTFSVDAPTRPWHLHRLYSRAARGLPDREYQKKASTDKNRAFEATQNPREFSEPL</sequence>
<feature type="domain" description="ComEC/Rec2-related protein" evidence="8">
    <location>
        <begin position="301"/>
        <end position="587"/>
    </location>
</feature>
<feature type="transmembrane region" description="Helical" evidence="7">
    <location>
        <begin position="430"/>
        <end position="448"/>
    </location>
</feature>
<comment type="subcellular location">
    <subcellularLocation>
        <location evidence="1">Cell membrane</location>
        <topology evidence="1">Multi-pass membrane protein</topology>
    </subcellularLocation>
</comment>
<gene>
    <name evidence="10" type="ORF">J2782_000534</name>
</gene>
<evidence type="ECO:0000259" key="8">
    <source>
        <dbReference type="Pfam" id="PF03772"/>
    </source>
</evidence>
<dbReference type="InterPro" id="IPR004477">
    <property type="entry name" value="ComEC_N"/>
</dbReference>
<organism evidence="10 11">
    <name type="scientific">Brucella pseudogrignonensis</name>
    <dbReference type="NCBI Taxonomy" id="419475"/>
    <lineage>
        <taxon>Bacteria</taxon>
        <taxon>Pseudomonadati</taxon>
        <taxon>Pseudomonadota</taxon>
        <taxon>Alphaproteobacteria</taxon>
        <taxon>Hyphomicrobiales</taxon>
        <taxon>Brucellaceae</taxon>
        <taxon>Brucella/Ochrobactrum group</taxon>
        <taxon>Brucella</taxon>
    </lineage>
</organism>
<keyword evidence="11" id="KW-1185">Reference proteome</keyword>
<evidence type="ECO:0000256" key="3">
    <source>
        <dbReference type="ARBA" id="ARBA00022692"/>
    </source>
</evidence>
<feature type="compositionally biased region" description="Basic and acidic residues" evidence="6">
    <location>
        <begin position="815"/>
        <end position="828"/>
    </location>
</feature>
<feature type="transmembrane region" description="Helical" evidence="7">
    <location>
        <begin position="595"/>
        <end position="612"/>
    </location>
</feature>
<dbReference type="PANTHER" id="PTHR30619:SF1">
    <property type="entry name" value="RECOMBINATION PROTEIN 2"/>
    <property type="match status" value="1"/>
</dbReference>
<evidence type="ECO:0000313" key="10">
    <source>
        <dbReference type="EMBL" id="MDR6430829.1"/>
    </source>
</evidence>
<feature type="region of interest" description="Disordered" evidence="6">
    <location>
        <begin position="815"/>
        <end position="842"/>
    </location>
</feature>
<evidence type="ECO:0000259" key="9">
    <source>
        <dbReference type="Pfam" id="PF13567"/>
    </source>
</evidence>
<name>A0ABU1M474_9HYPH</name>
<evidence type="ECO:0000256" key="4">
    <source>
        <dbReference type="ARBA" id="ARBA00022989"/>
    </source>
</evidence>
<feature type="transmembrane region" description="Helical" evidence="7">
    <location>
        <begin position="568"/>
        <end position="588"/>
    </location>
</feature>
<evidence type="ECO:0000256" key="5">
    <source>
        <dbReference type="ARBA" id="ARBA00023136"/>
    </source>
</evidence>
<dbReference type="InterPro" id="IPR025405">
    <property type="entry name" value="DUF4131"/>
</dbReference>
<comment type="caution">
    <text evidence="10">The sequence shown here is derived from an EMBL/GenBank/DDBJ whole genome shotgun (WGS) entry which is preliminary data.</text>
</comment>
<keyword evidence="3 7" id="KW-0812">Transmembrane</keyword>
<dbReference type="Pfam" id="PF03772">
    <property type="entry name" value="Competence"/>
    <property type="match status" value="1"/>
</dbReference>
<dbReference type="Pfam" id="PF13567">
    <property type="entry name" value="DUF4131"/>
    <property type="match status" value="1"/>
</dbReference>
<evidence type="ECO:0000256" key="1">
    <source>
        <dbReference type="ARBA" id="ARBA00004651"/>
    </source>
</evidence>
<feature type="transmembrane region" description="Helical" evidence="7">
    <location>
        <begin position="360"/>
        <end position="378"/>
    </location>
</feature>
<proteinExistence type="predicted"/>
<feature type="domain" description="DUF4131" evidence="9">
    <location>
        <begin position="104"/>
        <end position="252"/>
    </location>
</feature>
<evidence type="ECO:0000256" key="7">
    <source>
        <dbReference type="SAM" id="Phobius"/>
    </source>
</evidence>
<feature type="transmembrane region" description="Helical" evidence="7">
    <location>
        <begin position="79"/>
        <end position="98"/>
    </location>
</feature>
<protein>
    <submittedName>
        <fullName evidence="10">ComEC/Rec2-related protein</fullName>
    </submittedName>
</protein>
<evidence type="ECO:0000256" key="6">
    <source>
        <dbReference type="SAM" id="MobiDB-lite"/>
    </source>
</evidence>
<dbReference type="Proteomes" id="UP001184614">
    <property type="component" value="Unassembled WGS sequence"/>
</dbReference>
<feature type="transmembrane region" description="Helical" evidence="7">
    <location>
        <begin position="469"/>
        <end position="499"/>
    </location>
</feature>
<feature type="transmembrane region" description="Helical" evidence="7">
    <location>
        <begin position="511"/>
        <end position="531"/>
    </location>
</feature>
<accession>A0ABU1M474</accession>
<dbReference type="EMBL" id="JAVDQT010000001">
    <property type="protein sequence ID" value="MDR6430829.1"/>
    <property type="molecule type" value="Genomic_DNA"/>
</dbReference>
<keyword evidence="4 7" id="KW-1133">Transmembrane helix</keyword>
<reference evidence="10 11" key="1">
    <citation type="submission" date="2023-07" db="EMBL/GenBank/DDBJ databases">
        <title>Sorghum-associated microbial communities from plants grown in Nebraska, USA.</title>
        <authorList>
            <person name="Schachtman D."/>
        </authorList>
    </citation>
    <scope>NUCLEOTIDE SEQUENCE [LARGE SCALE GENOMIC DNA]</scope>
    <source>
        <strain evidence="10 11">DS1730</strain>
    </source>
</reference>
<dbReference type="PANTHER" id="PTHR30619">
    <property type="entry name" value="DNA INTERNALIZATION/COMPETENCE PROTEIN COMEC/REC2"/>
    <property type="match status" value="1"/>
</dbReference>
<feature type="transmembrane region" description="Helical" evidence="7">
    <location>
        <begin position="126"/>
        <end position="146"/>
    </location>
</feature>
<feature type="transmembrane region" description="Helical" evidence="7">
    <location>
        <begin position="322"/>
        <end position="348"/>
    </location>
</feature>
<dbReference type="NCBIfam" id="TIGR00360">
    <property type="entry name" value="ComEC_N-term"/>
    <property type="match status" value="1"/>
</dbReference>
<evidence type="ECO:0000256" key="2">
    <source>
        <dbReference type="ARBA" id="ARBA00022475"/>
    </source>
</evidence>
<evidence type="ECO:0000313" key="11">
    <source>
        <dbReference type="Proteomes" id="UP001184614"/>
    </source>
</evidence>
<keyword evidence="5 7" id="KW-0472">Membrane</keyword>
<feature type="transmembrane region" description="Helical" evidence="7">
    <location>
        <begin position="384"/>
        <end position="401"/>
    </location>
</feature>
<keyword evidence="2" id="KW-1003">Cell membrane</keyword>
<feature type="transmembrane region" description="Helical" evidence="7">
    <location>
        <begin position="543"/>
        <end position="562"/>
    </location>
</feature>
<dbReference type="RefSeq" id="WP_310010021.1">
    <property type="nucleotide sequence ID" value="NZ_JAVDQT010000001.1"/>
</dbReference>
<dbReference type="InterPro" id="IPR052159">
    <property type="entry name" value="Competence_DNA_uptake"/>
</dbReference>